<evidence type="ECO:0008006" key="3">
    <source>
        <dbReference type="Google" id="ProtNLM"/>
    </source>
</evidence>
<dbReference type="RefSeq" id="WP_090896538.1">
    <property type="nucleotide sequence ID" value="NZ_FNYO01000003.1"/>
</dbReference>
<dbReference type="Proteomes" id="UP000199005">
    <property type="component" value="Unassembled WGS sequence"/>
</dbReference>
<dbReference type="EMBL" id="FNYO01000003">
    <property type="protein sequence ID" value="SEI41941.1"/>
    <property type="molecule type" value="Genomic_DNA"/>
</dbReference>
<reference evidence="1 2" key="1">
    <citation type="submission" date="2016-10" db="EMBL/GenBank/DDBJ databases">
        <authorList>
            <person name="de Groot N.N."/>
        </authorList>
    </citation>
    <scope>NUCLEOTIDE SEQUENCE [LARGE SCALE GENOMIC DNA]</scope>
    <source>
        <strain evidence="1 2">DSM 1041</strain>
    </source>
</reference>
<dbReference type="Pfam" id="PF21448">
    <property type="entry name" value="DNMK"/>
    <property type="match status" value="1"/>
</dbReference>
<dbReference type="Gene3D" id="3.40.50.300">
    <property type="entry name" value="P-loop containing nucleotide triphosphate hydrolases"/>
    <property type="match status" value="1"/>
</dbReference>
<gene>
    <name evidence="1" type="ORF">SAMN04244579_00336</name>
</gene>
<dbReference type="InterPro" id="IPR027417">
    <property type="entry name" value="P-loop_NTPase"/>
</dbReference>
<evidence type="ECO:0000313" key="1">
    <source>
        <dbReference type="EMBL" id="SEI41941.1"/>
    </source>
</evidence>
<sequence>MSTLLIGLTGAAHSGKSTAARELVAHYGFLHYAFAQPLKAMLAQGLNLSDAQLEGAQKEAPLPWLGKSPRELLQTLGTEWGRHLVHPELWLRIARQNLDNLADCHPQAPGIVISDVRYEDEAEFVRQRGGVLVHILPPDAPPIRTHATETGIAIGDNDLVIHNDSDPDGFRQRVRETVQRVAARAGRRAA</sequence>
<name>A0A1H6QE10_9GAMM</name>
<evidence type="ECO:0000313" key="2">
    <source>
        <dbReference type="Proteomes" id="UP000199005"/>
    </source>
</evidence>
<dbReference type="STRING" id="170623.SAMN04244579_00336"/>
<dbReference type="InterPro" id="IPR048444">
    <property type="entry name" value="DNMK"/>
</dbReference>
<dbReference type="SUPFAM" id="SSF52540">
    <property type="entry name" value="P-loop containing nucleoside triphosphate hydrolases"/>
    <property type="match status" value="1"/>
</dbReference>
<accession>A0A1H6QE10</accession>
<dbReference type="AlphaFoldDB" id="A0A1H6QE10"/>
<proteinExistence type="predicted"/>
<organism evidence="1 2">
    <name type="scientific">Azotobacter beijerinckii</name>
    <dbReference type="NCBI Taxonomy" id="170623"/>
    <lineage>
        <taxon>Bacteria</taxon>
        <taxon>Pseudomonadati</taxon>
        <taxon>Pseudomonadota</taxon>
        <taxon>Gammaproteobacteria</taxon>
        <taxon>Pseudomonadales</taxon>
        <taxon>Pseudomonadaceae</taxon>
        <taxon>Azotobacter</taxon>
    </lineage>
</organism>
<protein>
    <recommendedName>
        <fullName evidence="3">Dephospho-CoA kinase</fullName>
    </recommendedName>
</protein>